<protein>
    <submittedName>
        <fullName evidence="1">Uncharacterized protein</fullName>
    </submittedName>
</protein>
<dbReference type="AlphaFoldDB" id="A0A9Q3FNE2"/>
<proteinExistence type="predicted"/>
<dbReference type="EMBL" id="AVOT02045478">
    <property type="protein sequence ID" value="MBW0540830.1"/>
    <property type="molecule type" value="Genomic_DNA"/>
</dbReference>
<keyword evidence="2" id="KW-1185">Reference proteome</keyword>
<comment type="caution">
    <text evidence="1">The sequence shown here is derived from an EMBL/GenBank/DDBJ whole genome shotgun (WGS) entry which is preliminary data.</text>
</comment>
<evidence type="ECO:0000313" key="1">
    <source>
        <dbReference type="EMBL" id="MBW0540830.1"/>
    </source>
</evidence>
<sequence>MVPKIFREDQRPFLKCHKFGSTSHLANTCTKNSKINEAQVIEEVQCAEEKEESDQDSSISEDMSVEYYPIENITVFFEITELHTHLPHYSEDCCNLINIKDPRMCKTKPSKGKFYTAGESCIT</sequence>
<evidence type="ECO:0000313" key="2">
    <source>
        <dbReference type="Proteomes" id="UP000765509"/>
    </source>
</evidence>
<dbReference type="Proteomes" id="UP000765509">
    <property type="component" value="Unassembled WGS sequence"/>
</dbReference>
<reference evidence="1" key="1">
    <citation type="submission" date="2021-03" db="EMBL/GenBank/DDBJ databases">
        <title>Draft genome sequence of rust myrtle Austropuccinia psidii MF-1, a brazilian biotype.</title>
        <authorList>
            <person name="Quecine M.C."/>
            <person name="Pachon D.M.R."/>
            <person name="Bonatelli M.L."/>
            <person name="Correr F.H."/>
            <person name="Franceschini L.M."/>
            <person name="Leite T.F."/>
            <person name="Margarido G.R.A."/>
            <person name="Almeida C.A."/>
            <person name="Ferrarezi J.A."/>
            <person name="Labate C.A."/>
        </authorList>
    </citation>
    <scope>NUCLEOTIDE SEQUENCE</scope>
    <source>
        <strain evidence="1">MF-1</strain>
    </source>
</reference>
<name>A0A9Q3FNE2_9BASI</name>
<organism evidence="1 2">
    <name type="scientific">Austropuccinia psidii MF-1</name>
    <dbReference type="NCBI Taxonomy" id="1389203"/>
    <lineage>
        <taxon>Eukaryota</taxon>
        <taxon>Fungi</taxon>
        <taxon>Dikarya</taxon>
        <taxon>Basidiomycota</taxon>
        <taxon>Pucciniomycotina</taxon>
        <taxon>Pucciniomycetes</taxon>
        <taxon>Pucciniales</taxon>
        <taxon>Sphaerophragmiaceae</taxon>
        <taxon>Austropuccinia</taxon>
    </lineage>
</organism>
<accession>A0A9Q3FNE2</accession>
<gene>
    <name evidence="1" type="ORF">O181_080545</name>
</gene>